<keyword evidence="2" id="KW-0472">Membrane</keyword>
<gene>
    <name evidence="3" type="ORF">GUJ93_ZPchr0013g33846</name>
</gene>
<sequence>MNATFTPMTAMLYLRHTNKLLLVLATFASAFERGLVWNVRPHVSFAAALAAPASGRIAPMVLACPSTSLRLYLCRRWDSLRHHRGLASPPPPPGLAPPPPTGYTAAGGSLRHRLHSAATLK</sequence>
<dbReference type="Proteomes" id="UP000729402">
    <property type="component" value="Unassembled WGS sequence"/>
</dbReference>
<protein>
    <submittedName>
        <fullName evidence="3">Uncharacterized protein</fullName>
    </submittedName>
</protein>
<name>A0A8J5WTE6_ZIZPA</name>
<keyword evidence="4" id="KW-1185">Reference proteome</keyword>
<feature type="transmembrane region" description="Helical" evidence="2">
    <location>
        <begin position="56"/>
        <end position="73"/>
    </location>
</feature>
<reference evidence="3" key="2">
    <citation type="submission" date="2021-02" db="EMBL/GenBank/DDBJ databases">
        <authorList>
            <person name="Kimball J.A."/>
            <person name="Haas M.W."/>
            <person name="Macchietto M."/>
            <person name="Kono T."/>
            <person name="Duquette J."/>
            <person name="Shao M."/>
        </authorList>
    </citation>
    <scope>NUCLEOTIDE SEQUENCE</scope>
    <source>
        <tissue evidence="3">Fresh leaf tissue</tissue>
    </source>
</reference>
<proteinExistence type="predicted"/>
<evidence type="ECO:0000256" key="1">
    <source>
        <dbReference type="SAM" id="MobiDB-lite"/>
    </source>
</evidence>
<keyword evidence="2" id="KW-0812">Transmembrane</keyword>
<feature type="region of interest" description="Disordered" evidence="1">
    <location>
        <begin position="84"/>
        <end position="108"/>
    </location>
</feature>
<feature type="compositionally biased region" description="Pro residues" evidence="1">
    <location>
        <begin position="88"/>
        <end position="101"/>
    </location>
</feature>
<keyword evidence="2" id="KW-1133">Transmembrane helix</keyword>
<reference evidence="3" key="1">
    <citation type="journal article" date="2021" name="bioRxiv">
        <title>Whole Genome Assembly and Annotation of Northern Wild Rice, Zizania palustris L., Supports a Whole Genome Duplication in the Zizania Genus.</title>
        <authorList>
            <person name="Haas M."/>
            <person name="Kono T."/>
            <person name="Macchietto M."/>
            <person name="Millas R."/>
            <person name="McGilp L."/>
            <person name="Shao M."/>
            <person name="Duquette J."/>
            <person name="Hirsch C.N."/>
            <person name="Kimball J."/>
        </authorList>
    </citation>
    <scope>NUCLEOTIDE SEQUENCE</scope>
    <source>
        <tissue evidence="3">Fresh leaf tissue</tissue>
    </source>
</reference>
<evidence type="ECO:0000313" key="4">
    <source>
        <dbReference type="Proteomes" id="UP000729402"/>
    </source>
</evidence>
<comment type="caution">
    <text evidence="3">The sequence shown here is derived from an EMBL/GenBank/DDBJ whole genome shotgun (WGS) entry which is preliminary data.</text>
</comment>
<evidence type="ECO:0000256" key="2">
    <source>
        <dbReference type="SAM" id="Phobius"/>
    </source>
</evidence>
<evidence type="ECO:0000313" key="3">
    <source>
        <dbReference type="EMBL" id="KAG8096638.1"/>
    </source>
</evidence>
<organism evidence="3 4">
    <name type="scientific">Zizania palustris</name>
    <name type="common">Northern wild rice</name>
    <dbReference type="NCBI Taxonomy" id="103762"/>
    <lineage>
        <taxon>Eukaryota</taxon>
        <taxon>Viridiplantae</taxon>
        <taxon>Streptophyta</taxon>
        <taxon>Embryophyta</taxon>
        <taxon>Tracheophyta</taxon>
        <taxon>Spermatophyta</taxon>
        <taxon>Magnoliopsida</taxon>
        <taxon>Liliopsida</taxon>
        <taxon>Poales</taxon>
        <taxon>Poaceae</taxon>
        <taxon>BOP clade</taxon>
        <taxon>Oryzoideae</taxon>
        <taxon>Oryzeae</taxon>
        <taxon>Zizaniinae</taxon>
        <taxon>Zizania</taxon>
    </lineage>
</organism>
<dbReference type="AlphaFoldDB" id="A0A8J5WTE6"/>
<accession>A0A8J5WTE6</accession>
<dbReference type="EMBL" id="JAAALK010000079">
    <property type="protein sequence ID" value="KAG8096638.1"/>
    <property type="molecule type" value="Genomic_DNA"/>
</dbReference>